<organism evidence="3 4">
    <name type="scientific">Clostridium butyricum</name>
    <dbReference type="NCBI Taxonomy" id="1492"/>
    <lineage>
        <taxon>Bacteria</taxon>
        <taxon>Bacillati</taxon>
        <taxon>Bacillota</taxon>
        <taxon>Clostridia</taxon>
        <taxon>Eubacteriales</taxon>
        <taxon>Clostridiaceae</taxon>
        <taxon>Clostridium</taxon>
    </lineage>
</organism>
<dbReference type="Gene3D" id="3.40.50.720">
    <property type="entry name" value="NAD(P)-binding Rossmann-like Domain"/>
    <property type="match status" value="1"/>
</dbReference>
<dbReference type="SUPFAM" id="SSF51735">
    <property type="entry name" value="NAD(P)-binding Rossmann-fold domains"/>
    <property type="match status" value="1"/>
</dbReference>
<reference evidence="3 4" key="1">
    <citation type="submission" date="2016-01" db="EMBL/GenBank/DDBJ databases">
        <title>Characterization of the Clostridium difficile lineages that are prevalent in Hong Kong and China.</title>
        <authorList>
            <person name="Kwok J.S.-L."/>
            <person name="Lam W.-Y."/>
            <person name="Ip M."/>
            <person name="Chan T.-F."/>
            <person name="Hawkey P.M."/>
            <person name="Tsui S.K.-W."/>
        </authorList>
    </citation>
    <scope>NUCLEOTIDE SEQUENCE [LARGE SCALE GENOMIC DNA]</scope>
    <source>
        <strain evidence="3 4">300064</strain>
    </source>
</reference>
<protein>
    <submittedName>
        <fullName evidence="3">UDP-glucose 4-epimerase</fullName>
    </submittedName>
</protein>
<dbReference type="InterPro" id="IPR001509">
    <property type="entry name" value="Epimerase_deHydtase"/>
</dbReference>
<evidence type="ECO:0000259" key="2">
    <source>
        <dbReference type="Pfam" id="PF01370"/>
    </source>
</evidence>
<accession>A0A2S7F8D5</accession>
<comment type="caution">
    <text evidence="3">The sequence shown here is derived from an EMBL/GenBank/DDBJ whole genome shotgun (WGS) entry which is preliminary data.</text>
</comment>
<sequence>MKILLTGASGYIGKHLYQSAINCGNIELITANRESFDYSDVKSIEKFFIDNKGITHIIHLASSVSNNSEDLFDVNLLGLYKFLNIASKNNIKHFVFASTNNVYDSSYGKPICENEPCEPNFDNKYGFSKYMGELLIKDLCQNRGILFSNVRIADVYGPNQKHGNLIKAIVENVRKNKPLKIYGEGKRIRDYIYIQDVVDGLLYITNNKLTGDYNLSTGIGTSVREILDTVNNIFDNTLEIEKVNVDNEDESRVILDCKKINNEGFVAKYSVKDGFTKILKENE</sequence>
<dbReference type="RefSeq" id="WP_043666864.1">
    <property type="nucleotide sequence ID" value="NZ_JSEG01000030.1"/>
</dbReference>
<comment type="similarity">
    <text evidence="1">Belongs to the NAD(P)-dependent epimerase/dehydratase family.</text>
</comment>
<dbReference type="AlphaFoldDB" id="A0A2S7F8D5"/>
<name>A0A2S7F8D5_CLOBU</name>
<proteinExistence type="inferred from homology"/>
<evidence type="ECO:0000313" key="3">
    <source>
        <dbReference type="EMBL" id="PPV13435.1"/>
    </source>
</evidence>
<dbReference type="Pfam" id="PF01370">
    <property type="entry name" value="Epimerase"/>
    <property type="match status" value="1"/>
</dbReference>
<evidence type="ECO:0000313" key="4">
    <source>
        <dbReference type="Proteomes" id="UP000238081"/>
    </source>
</evidence>
<gene>
    <name evidence="3" type="ORF">AWN73_16305</name>
</gene>
<dbReference type="InterPro" id="IPR036291">
    <property type="entry name" value="NAD(P)-bd_dom_sf"/>
</dbReference>
<evidence type="ECO:0000256" key="1">
    <source>
        <dbReference type="ARBA" id="ARBA00007637"/>
    </source>
</evidence>
<dbReference type="PANTHER" id="PTHR43000">
    <property type="entry name" value="DTDP-D-GLUCOSE 4,6-DEHYDRATASE-RELATED"/>
    <property type="match status" value="1"/>
</dbReference>
<feature type="domain" description="NAD-dependent epimerase/dehydratase" evidence="2">
    <location>
        <begin position="3"/>
        <end position="214"/>
    </location>
</feature>
<dbReference type="EMBL" id="LRDH01000121">
    <property type="protein sequence ID" value="PPV13435.1"/>
    <property type="molecule type" value="Genomic_DNA"/>
</dbReference>
<dbReference type="Proteomes" id="UP000238081">
    <property type="component" value="Unassembled WGS sequence"/>
</dbReference>